<proteinExistence type="predicted"/>
<gene>
    <name evidence="2" type="ORF">HMPREF9473_02081</name>
</gene>
<dbReference type="OrthoDB" id="9816277at2"/>
<comment type="caution">
    <text evidence="2">The sequence shown here is derived from an EMBL/GenBank/DDBJ whole genome shotgun (WGS) entry which is preliminary data.</text>
</comment>
<dbReference type="Gene3D" id="1.10.10.2910">
    <property type="match status" value="1"/>
</dbReference>
<protein>
    <recommendedName>
        <fullName evidence="1">IrrE N-terminal-like domain-containing protein</fullName>
    </recommendedName>
</protein>
<dbReference type="InterPro" id="IPR010359">
    <property type="entry name" value="IrrE_HExxH"/>
</dbReference>
<dbReference type="EMBL" id="ADLN01000041">
    <property type="protein sequence ID" value="EHI59933.1"/>
    <property type="molecule type" value="Genomic_DNA"/>
</dbReference>
<dbReference type="RefSeq" id="WP_006780061.1">
    <property type="nucleotide sequence ID" value="NZ_CP040506.1"/>
</dbReference>
<feature type="domain" description="IrrE N-terminal-like" evidence="1">
    <location>
        <begin position="64"/>
        <end position="112"/>
    </location>
</feature>
<evidence type="ECO:0000313" key="2">
    <source>
        <dbReference type="EMBL" id="EHI59933.1"/>
    </source>
</evidence>
<dbReference type="AlphaFoldDB" id="G5IF04"/>
<name>G5IF04_9FIRM</name>
<sequence length="222" mass="25869">MDFEEIHRGVLSVLRECRILSYPFDCMEVMEHYGYKIVPYHCLPQSKKNACLSLSSDACILDDTLFYNHSRPRRRVRFSVMHELGHIILDSQSESDANKFASYILAPRMAIHYSRCKNAADVSRIFALSEEAAEIAFDDYRRWHRIAAYRMSMTDREIYRHFYNEDAGKFVYINETCPCCGRKIYNSFTCLSCSSWNSRTAFSYNTFDDPLSPDSRAMGAPF</sequence>
<organism evidence="2 3">
    <name type="scientific">Hungatella hathewayi WAL-18680</name>
    <dbReference type="NCBI Taxonomy" id="742737"/>
    <lineage>
        <taxon>Bacteria</taxon>
        <taxon>Bacillati</taxon>
        <taxon>Bacillota</taxon>
        <taxon>Clostridia</taxon>
        <taxon>Lachnospirales</taxon>
        <taxon>Lachnospiraceae</taxon>
        <taxon>Hungatella</taxon>
    </lineage>
</organism>
<accession>G5IF04</accession>
<reference evidence="2 3" key="1">
    <citation type="submission" date="2011-08" db="EMBL/GenBank/DDBJ databases">
        <title>The Genome Sequence of Clostridium hathewayi WAL-18680.</title>
        <authorList>
            <consortium name="The Broad Institute Genome Sequencing Platform"/>
            <person name="Earl A."/>
            <person name="Ward D."/>
            <person name="Feldgarden M."/>
            <person name="Gevers D."/>
            <person name="Finegold S.M."/>
            <person name="Summanen P.H."/>
            <person name="Molitoris D.R."/>
            <person name="Song M."/>
            <person name="Daigneault M."/>
            <person name="Allen-Vercoe E."/>
            <person name="Young S.K."/>
            <person name="Zeng Q."/>
            <person name="Gargeya S."/>
            <person name="Fitzgerald M."/>
            <person name="Haas B."/>
            <person name="Abouelleil A."/>
            <person name="Alvarado L."/>
            <person name="Arachchi H.M."/>
            <person name="Berlin A."/>
            <person name="Brown A."/>
            <person name="Chapman S.B."/>
            <person name="Chen Z."/>
            <person name="Dunbar C."/>
            <person name="Freedman E."/>
            <person name="Gearin G."/>
            <person name="Gellesch M."/>
            <person name="Goldberg J."/>
            <person name="Griggs A."/>
            <person name="Gujja S."/>
            <person name="Heiman D."/>
            <person name="Howarth C."/>
            <person name="Larson L."/>
            <person name="Lui A."/>
            <person name="MacDonald P.J.P."/>
            <person name="Montmayeur A."/>
            <person name="Murphy C."/>
            <person name="Neiman D."/>
            <person name="Pearson M."/>
            <person name="Priest M."/>
            <person name="Roberts A."/>
            <person name="Saif S."/>
            <person name="Shea T."/>
            <person name="Shenoy N."/>
            <person name="Sisk P."/>
            <person name="Stolte C."/>
            <person name="Sykes S."/>
            <person name="Wortman J."/>
            <person name="Nusbaum C."/>
            <person name="Birren B."/>
        </authorList>
    </citation>
    <scope>NUCLEOTIDE SEQUENCE [LARGE SCALE GENOMIC DNA]</scope>
    <source>
        <strain evidence="2 3">WAL-18680</strain>
    </source>
</reference>
<keyword evidence="3" id="KW-1185">Reference proteome</keyword>
<dbReference type="HOGENOM" id="CLU_100942_1_0_9"/>
<dbReference type="Pfam" id="PF06114">
    <property type="entry name" value="Peptidase_M78"/>
    <property type="match status" value="1"/>
</dbReference>
<evidence type="ECO:0000313" key="3">
    <source>
        <dbReference type="Proteomes" id="UP000005384"/>
    </source>
</evidence>
<dbReference type="PATRIC" id="fig|742737.3.peg.2104"/>
<dbReference type="Proteomes" id="UP000005384">
    <property type="component" value="Unassembled WGS sequence"/>
</dbReference>
<evidence type="ECO:0000259" key="1">
    <source>
        <dbReference type="Pfam" id="PF06114"/>
    </source>
</evidence>